<feature type="coiled-coil region" evidence="1">
    <location>
        <begin position="300"/>
        <end position="334"/>
    </location>
</feature>
<feature type="chain" id="PRO_5045817942" evidence="2">
    <location>
        <begin position="24"/>
        <end position="334"/>
    </location>
</feature>
<keyword evidence="2" id="KW-0732">Signal</keyword>
<sequence length="334" mass="35926">MKSLLKVTSLLAIVVGTSFSAKAQITNDYIQNNTAQAQNANFWITGLGKYGNGIVLPKEGYDGVVLGVRLTNVAETRGANLQLTGGTNPGLATWIHDGTNWVERMRITSTGYIGINAQAPGRRMDIVDTSSIVYTPTGAASVPPGGIVQINNNSAVDGSAAHFFMSAVNGSGYRNAAYIGITSNKGTAPAPDIVFGQRTGGLAWGEAMRIKGNGNVGIGTIDPGTNKLAVEGTIGARRVKVTQTSWADFVFEPDYQLPSLADLESYIKANKHLPDVPSAKEVAKDGVDLGEMNRILLQKIEELTLHVIEESRRNKELEEKMRLLEKKLEELQQR</sequence>
<organism evidence="3 4">
    <name type="scientific">Chitinophaga filiformis</name>
    <name type="common">Myxococcus filiformis</name>
    <name type="synonym">Flexibacter filiformis</name>
    <dbReference type="NCBI Taxonomy" id="104663"/>
    <lineage>
        <taxon>Bacteria</taxon>
        <taxon>Pseudomonadati</taxon>
        <taxon>Bacteroidota</taxon>
        <taxon>Chitinophagia</taxon>
        <taxon>Chitinophagales</taxon>
        <taxon>Chitinophagaceae</taxon>
        <taxon>Chitinophaga</taxon>
    </lineage>
</organism>
<evidence type="ECO:0000256" key="1">
    <source>
        <dbReference type="SAM" id="Coils"/>
    </source>
</evidence>
<protein>
    <submittedName>
        <fullName evidence="3">Tail fiber protein</fullName>
    </submittedName>
</protein>
<evidence type="ECO:0000313" key="4">
    <source>
        <dbReference type="Proteomes" id="UP000830198"/>
    </source>
</evidence>
<evidence type="ECO:0000256" key="2">
    <source>
        <dbReference type="SAM" id="SignalP"/>
    </source>
</evidence>
<feature type="signal peptide" evidence="2">
    <location>
        <begin position="1"/>
        <end position="23"/>
    </location>
</feature>
<keyword evidence="1" id="KW-0175">Coiled coil</keyword>
<accession>A0ABY4HT18</accession>
<name>A0ABY4HT18_CHIFI</name>
<dbReference type="RefSeq" id="WP_247808940.1">
    <property type="nucleotide sequence ID" value="NZ_CP095855.1"/>
</dbReference>
<evidence type="ECO:0000313" key="3">
    <source>
        <dbReference type="EMBL" id="UPK66730.1"/>
    </source>
</evidence>
<keyword evidence="4" id="KW-1185">Reference proteome</keyword>
<proteinExistence type="predicted"/>
<gene>
    <name evidence="3" type="ORF">MYF79_17480</name>
</gene>
<dbReference type="Proteomes" id="UP000830198">
    <property type="component" value="Chromosome"/>
</dbReference>
<dbReference type="EMBL" id="CP095855">
    <property type="protein sequence ID" value="UPK66730.1"/>
    <property type="molecule type" value="Genomic_DNA"/>
</dbReference>
<reference evidence="3 4" key="1">
    <citation type="submission" date="2022-04" db="EMBL/GenBank/DDBJ databases">
        <title>The arsenic-methylating capacity of Chitinophaga filiformis YT5 during chitin decomposition.</title>
        <authorList>
            <person name="Chen G."/>
            <person name="Liang Y."/>
        </authorList>
    </citation>
    <scope>NUCLEOTIDE SEQUENCE [LARGE SCALE GENOMIC DNA]</scope>
    <source>
        <strain evidence="3 4">YT5</strain>
    </source>
</reference>